<dbReference type="GO" id="GO:0042542">
    <property type="term" value="P:response to hydrogen peroxide"/>
    <property type="evidence" value="ECO:0007669"/>
    <property type="project" value="UniProtKB-ARBA"/>
</dbReference>
<evidence type="ECO:0000256" key="1">
    <source>
        <dbReference type="ARBA" id="ARBA00004123"/>
    </source>
</evidence>
<dbReference type="OrthoDB" id="1888929at2759"/>
<evidence type="ECO:0000313" key="9">
    <source>
        <dbReference type="RefSeq" id="XP_010261512.1"/>
    </source>
</evidence>
<dbReference type="SUPFAM" id="SSF118290">
    <property type="entry name" value="WRKY DNA-binding domain"/>
    <property type="match status" value="1"/>
</dbReference>
<feature type="region of interest" description="Disordered" evidence="7">
    <location>
        <begin position="76"/>
        <end position="110"/>
    </location>
</feature>
<dbReference type="GeneID" id="104600327"/>
<feature type="region of interest" description="Disordered" evidence="7">
    <location>
        <begin position="191"/>
        <end position="227"/>
    </location>
</feature>
<accession>A0A1U8A8S1</accession>
<dbReference type="OMA" id="QWTERIG"/>
<dbReference type="GO" id="GO:0009751">
    <property type="term" value="P:response to salicylic acid"/>
    <property type="evidence" value="ECO:0007669"/>
    <property type="project" value="UniProtKB-ARBA"/>
</dbReference>
<dbReference type="AlphaFoldDB" id="A0A1U8A8S1"/>
<dbReference type="FunCoup" id="A0A1U8A8S1">
    <property type="interactions" value="231"/>
</dbReference>
<dbReference type="SMR" id="A0A1U8A8S1"/>
<evidence type="ECO:0000256" key="7">
    <source>
        <dbReference type="SAM" id="MobiDB-lite"/>
    </source>
</evidence>
<sequence>MEKVGEWDKNGLLNELMQGREIARQLHILLDPSSSAEKRQFLVQKAQSCFERALAILKWNGVVETKPQSVGIVAAMSDSPRSDSGSHRSNDSDQERRDMSKKRKMEPRWTEQVRVCSGTRLEGPVDDGYSWRKYGQKDILGAKHPRGYYRCAYRNLQGCLAIKQVQRSDEDPSVFHITYRGKHTCNQASHLVPASASSEKPEPKQNQQHHLHQPQQQQPNPQNHSQGILNFRTGLKVQTEDLDNGELISSSFSFPSETIGFGFATTEDHIFSPSTLDNNFVGSFSPPFISPTTSESNYFPVSPFRVNGLGGGHNFHTSESDLTRLISAATSTTSSPIMDLDFSLDPADFDTNFPLDSPGFFY</sequence>
<comment type="similarity">
    <text evidence="6">Belongs to the WRKY group III family.</text>
</comment>
<feature type="compositionally biased region" description="Basic and acidic residues" evidence="7">
    <location>
        <begin position="80"/>
        <end position="98"/>
    </location>
</feature>
<name>A0A1U8A8S1_NELNU</name>
<dbReference type="InterPro" id="IPR044810">
    <property type="entry name" value="WRKY_plant"/>
</dbReference>
<dbReference type="GO" id="GO:0005634">
    <property type="term" value="C:nucleus"/>
    <property type="evidence" value="ECO:0000318"/>
    <property type="project" value="GO_Central"/>
</dbReference>
<feature type="compositionally biased region" description="Low complexity" evidence="7">
    <location>
        <begin position="213"/>
        <end position="226"/>
    </location>
</feature>
<comment type="subcellular location">
    <subcellularLocation>
        <location evidence="1">Nucleus</location>
    </subcellularLocation>
</comment>
<keyword evidence="3" id="KW-0238">DNA-binding</keyword>
<dbReference type="eggNOG" id="ENOG502QPRM">
    <property type="taxonomic scope" value="Eukaryota"/>
</dbReference>
<dbReference type="SMART" id="SM00774">
    <property type="entry name" value="WRKY"/>
    <property type="match status" value="1"/>
</dbReference>
<dbReference type="InterPro" id="IPR036576">
    <property type="entry name" value="WRKY_dom_sf"/>
</dbReference>
<organism evidence="8 9">
    <name type="scientific">Nelumbo nucifera</name>
    <name type="common">Sacred lotus</name>
    <dbReference type="NCBI Taxonomy" id="4432"/>
    <lineage>
        <taxon>Eukaryota</taxon>
        <taxon>Viridiplantae</taxon>
        <taxon>Streptophyta</taxon>
        <taxon>Embryophyta</taxon>
        <taxon>Tracheophyta</taxon>
        <taxon>Spermatophyta</taxon>
        <taxon>Magnoliopsida</taxon>
        <taxon>Proteales</taxon>
        <taxon>Nelumbonaceae</taxon>
        <taxon>Nelumbo</taxon>
    </lineage>
</organism>
<evidence type="ECO:0000256" key="5">
    <source>
        <dbReference type="ARBA" id="ARBA00023242"/>
    </source>
</evidence>
<keyword evidence="8" id="KW-1185">Reference proteome</keyword>
<keyword evidence="5" id="KW-0539">Nucleus</keyword>
<dbReference type="RefSeq" id="XP_010261512.1">
    <property type="nucleotide sequence ID" value="XM_010263210.2"/>
</dbReference>
<dbReference type="GO" id="GO:0000976">
    <property type="term" value="F:transcription cis-regulatory region binding"/>
    <property type="evidence" value="ECO:0000318"/>
    <property type="project" value="GO_Central"/>
</dbReference>
<evidence type="ECO:0000256" key="2">
    <source>
        <dbReference type="ARBA" id="ARBA00023015"/>
    </source>
</evidence>
<protein>
    <submittedName>
        <fullName evidence="9">Probable WRKY transcription factor 41</fullName>
    </submittedName>
</protein>
<dbReference type="Pfam" id="PF03106">
    <property type="entry name" value="WRKY"/>
    <property type="match status" value="1"/>
</dbReference>
<proteinExistence type="inferred from homology"/>
<dbReference type="Proteomes" id="UP000189703">
    <property type="component" value="Unplaced"/>
</dbReference>
<dbReference type="PANTHER" id="PTHR32096:SF133">
    <property type="entry name" value="WRKY TRANSCRIPTION FACTOR 41-RELATED"/>
    <property type="match status" value="1"/>
</dbReference>
<dbReference type="GO" id="GO:0003700">
    <property type="term" value="F:DNA-binding transcription factor activity"/>
    <property type="evidence" value="ECO:0000318"/>
    <property type="project" value="GO_Central"/>
</dbReference>
<dbReference type="FunFam" id="2.20.25.80:FF:000009">
    <property type="entry name" value="WRKY transcription factor 53"/>
    <property type="match status" value="1"/>
</dbReference>
<evidence type="ECO:0000256" key="3">
    <source>
        <dbReference type="ARBA" id="ARBA00023125"/>
    </source>
</evidence>
<dbReference type="KEGG" id="nnu:104600327"/>
<dbReference type="GO" id="GO:0010150">
    <property type="term" value="P:leaf senescence"/>
    <property type="evidence" value="ECO:0007669"/>
    <property type="project" value="UniProtKB-ARBA"/>
</dbReference>
<gene>
    <name evidence="9" type="primary">LOC104600327</name>
</gene>
<keyword evidence="2" id="KW-0805">Transcription regulation</keyword>
<reference evidence="9" key="1">
    <citation type="submission" date="2025-08" db="UniProtKB">
        <authorList>
            <consortium name="RefSeq"/>
        </authorList>
    </citation>
    <scope>IDENTIFICATION</scope>
</reference>
<dbReference type="PROSITE" id="PS50811">
    <property type="entry name" value="WRKY"/>
    <property type="match status" value="1"/>
</dbReference>
<dbReference type="GO" id="GO:0010193">
    <property type="term" value="P:response to ozone"/>
    <property type="evidence" value="ECO:0007669"/>
    <property type="project" value="UniProtKB-ARBA"/>
</dbReference>
<evidence type="ECO:0000256" key="6">
    <source>
        <dbReference type="ARBA" id="ARBA00060850"/>
    </source>
</evidence>
<dbReference type="InterPro" id="IPR003657">
    <property type="entry name" value="WRKY_dom"/>
</dbReference>
<dbReference type="PANTHER" id="PTHR32096">
    <property type="entry name" value="WRKY TRANSCRIPTION FACTOR 30-RELATED-RELATED"/>
    <property type="match status" value="1"/>
</dbReference>
<dbReference type="Gene3D" id="2.20.25.80">
    <property type="entry name" value="WRKY domain"/>
    <property type="match status" value="1"/>
</dbReference>
<evidence type="ECO:0000256" key="4">
    <source>
        <dbReference type="ARBA" id="ARBA00023163"/>
    </source>
</evidence>
<keyword evidence="4" id="KW-0804">Transcription</keyword>
<evidence type="ECO:0000313" key="8">
    <source>
        <dbReference type="Proteomes" id="UP000189703"/>
    </source>
</evidence>